<comment type="subcellular location">
    <subcellularLocation>
        <location evidence="2">Mitochondrion</location>
    </subcellularLocation>
</comment>
<evidence type="ECO:0000256" key="1">
    <source>
        <dbReference type="ARBA" id="ARBA00003548"/>
    </source>
</evidence>
<feature type="compositionally biased region" description="Basic and acidic residues" evidence="6">
    <location>
        <begin position="361"/>
        <end position="371"/>
    </location>
</feature>
<keyword evidence="5" id="KW-0809">Transit peptide</keyword>
<comment type="caution">
    <text evidence="7">The sequence shown here is derived from an EMBL/GenBank/DDBJ whole genome shotgun (WGS) entry which is preliminary data.</text>
</comment>
<name>A0A8H4XLM3_9HYPO</name>
<feature type="region of interest" description="Disordered" evidence="6">
    <location>
        <begin position="56"/>
        <end position="180"/>
    </location>
</feature>
<feature type="compositionally biased region" description="Polar residues" evidence="6">
    <location>
        <begin position="56"/>
        <end position="74"/>
    </location>
</feature>
<comment type="function">
    <text evidence="1">Required for respiratory activity and maintenance and expression of the mitochondrial genome.</text>
</comment>
<feature type="compositionally biased region" description="Polar residues" evidence="6">
    <location>
        <begin position="105"/>
        <end position="127"/>
    </location>
</feature>
<accession>A0A8H4XLM3</accession>
<proteinExistence type="inferred from homology"/>
<organism evidence="7 8">
    <name type="scientific">Fusarium zealandicum</name>
    <dbReference type="NCBI Taxonomy" id="1053134"/>
    <lineage>
        <taxon>Eukaryota</taxon>
        <taxon>Fungi</taxon>
        <taxon>Dikarya</taxon>
        <taxon>Ascomycota</taxon>
        <taxon>Pezizomycotina</taxon>
        <taxon>Sordariomycetes</taxon>
        <taxon>Hypocreomycetidae</taxon>
        <taxon>Hypocreales</taxon>
        <taxon>Nectriaceae</taxon>
        <taxon>Fusarium</taxon>
        <taxon>Fusarium staphyleae species complex</taxon>
    </lineage>
</organism>
<evidence type="ECO:0000256" key="3">
    <source>
        <dbReference type="ARBA" id="ARBA00010895"/>
    </source>
</evidence>
<dbReference type="GO" id="GO:0005739">
    <property type="term" value="C:mitochondrion"/>
    <property type="evidence" value="ECO:0007669"/>
    <property type="project" value="UniProtKB-SubCell"/>
</dbReference>
<dbReference type="PANTHER" id="PTHR13475:SF3">
    <property type="entry name" value="NEUGRIN"/>
    <property type="match status" value="1"/>
</dbReference>
<reference evidence="7" key="1">
    <citation type="journal article" date="2020" name="BMC Genomics">
        <title>Correction to: Identification and distribution of gene clusters required for synthesis of sphingolipid metabolism inhibitors in diverse species of the filamentous fungus Fusarium.</title>
        <authorList>
            <person name="Kim H.S."/>
            <person name="Lohmar J.M."/>
            <person name="Busman M."/>
            <person name="Brown D.W."/>
            <person name="Naumann T.A."/>
            <person name="Divon H.H."/>
            <person name="Lysoe E."/>
            <person name="Uhlig S."/>
            <person name="Proctor R.H."/>
        </authorList>
    </citation>
    <scope>NUCLEOTIDE SEQUENCE</scope>
    <source>
        <strain evidence="7">NRRL 22465</strain>
    </source>
</reference>
<reference evidence="7" key="2">
    <citation type="submission" date="2020-05" db="EMBL/GenBank/DDBJ databases">
        <authorList>
            <person name="Kim H.-S."/>
            <person name="Proctor R.H."/>
            <person name="Brown D.W."/>
        </authorList>
    </citation>
    <scope>NUCLEOTIDE SEQUENCE</scope>
    <source>
        <strain evidence="7">NRRL 22465</strain>
    </source>
</reference>
<dbReference type="PANTHER" id="PTHR13475">
    <property type="entry name" value="NEUGRIN"/>
    <property type="match status" value="1"/>
</dbReference>
<dbReference type="GO" id="GO:0005634">
    <property type="term" value="C:nucleus"/>
    <property type="evidence" value="ECO:0007669"/>
    <property type="project" value="TreeGrafter"/>
</dbReference>
<dbReference type="OrthoDB" id="5578174at2759"/>
<feature type="compositionally biased region" description="Basic and acidic residues" evidence="6">
    <location>
        <begin position="332"/>
        <end position="344"/>
    </location>
</feature>
<feature type="compositionally biased region" description="Low complexity" evidence="6">
    <location>
        <begin position="75"/>
        <end position="87"/>
    </location>
</feature>
<feature type="compositionally biased region" description="Basic and acidic residues" evidence="6">
    <location>
        <begin position="295"/>
        <end position="317"/>
    </location>
</feature>
<evidence type="ECO:0000313" key="7">
    <source>
        <dbReference type="EMBL" id="KAF4979409.1"/>
    </source>
</evidence>
<dbReference type="InterPro" id="IPR010487">
    <property type="entry name" value="NGRN/Rrg9"/>
</dbReference>
<evidence type="ECO:0000256" key="6">
    <source>
        <dbReference type="SAM" id="MobiDB-lite"/>
    </source>
</evidence>
<protein>
    <recommendedName>
        <fullName evidence="4">Required for respiratory growth protein 9, mitochondrial</fullName>
    </recommendedName>
</protein>
<feature type="compositionally biased region" description="Polar residues" evidence="6">
    <location>
        <begin position="136"/>
        <end position="158"/>
    </location>
</feature>
<dbReference type="Proteomes" id="UP000635477">
    <property type="component" value="Unassembled WGS sequence"/>
</dbReference>
<comment type="similarity">
    <text evidence="3">Belongs to the RRG9 family.</text>
</comment>
<dbReference type="EMBL" id="JABEYC010000299">
    <property type="protein sequence ID" value="KAF4979409.1"/>
    <property type="molecule type" value="Genomic_DNA"/>
</dbReference>
<dbReference type="AlphaFoldDB" id="A0A8H4XLM3"/>
<feature type="region of interest" description="Disordered" evidence="6">
    <location>
        <begin position="295"/>
        <end position="384"/>
    </location>
</feature>
<gene>
    <name evidence="7" type="ORF">FZEAL_4386</name>
</gene>
<dbReference type="Pfam" id="PF06413">
    <property type="entry name" value="Neugrin"/>
    <property type="match status" value="1"/>
</dbReference>
<evidence type="ECO:0000256" key="5">
    <source>
        <dbReference type="ARBA" id="ARBA00022946"/>
    </source>
</evidence>
<evidence type="ECO:0000256" key="2">
    <source>
        <dbReference type="ARBA" id="ARBA00004173"/>
    </source>
</evidence>
<keyword evidence="8" id="KW-1185">Reference proteome</keyword>
<evidence type="ECO:0000313" key="8">
    <source>
        <dbReference type="Proteomes" id="UP000635477"/>
    </source>
</evidence>
<sequence length="384" mass="43332">MEPRLFGVSAKFGPTFLAIIPVSRPDRTWLSQVHKFEASPSIIRFRAPAARPSRYQNSFSLSQQARSLHASRQLSQEISGQASSSKSAESDPYTSPKNEAPAVSSEASQPDQPTKSWGPSKPSQSRTKPPFKPRSYKQSSETRTSNIVKREASSSTDSRAFKGVFDERPKGPIPGEPQSKVALWKAQKAANKEKYPDGWRPRKRLSPDALAGIRALNAQFPEVYTTAALAQKFEVSPEVIRRILRSKWQPTGEEEEDRQERWFRRGKTVWEHKAALGIKPPQKWRREGVARDPSYHAWRKDAIQHNRDTEEREDQNIRRSYGGRSGKGAVQHKGDTEEREDQKVRRSYGGRSGKGAVQHKGNTEEREDGKVRRSYGGRSGKGQS</sequence>
<evidence type="ECO:0000256" key="4">
    <source>
        <dbReference type="ARBA" id="ARBA00013566"/>
    </source>
</evidence>